<protein>
    <submittedName>
        <fullName evidence="4">Peptidase</fullName>
    </submittedName>
</protein>
<gene>
    <name evidence="4" type="ORF">CW360_10120</name>
</gene>
<feature type="transmembrane region" description="Helical" evidence="3">
    <location>
        <begin position="7"/>
        <end position="25"/>
    </location>
</feature>
<organism evidence="4 5">
    <name type="scientific">Pseudomonas fluvialis</name>
    <dbReference type="NCBI Taxonomy" id="1793966"/>
    <lineage>
        <taxon>Bacteria</taxon>
        <taxon>Pseudomonadati</taxon>
        <taxon>Pseudomonadota</taxon>
        <taxon>Gammaproteobacteria</taxon>
        <taxon>Pseudomonadales</taxon>
        <taxon>Pseudomonadaceae</taxon>
        <taxon>Pseudomonas</taxon>
    </lineage>
</organism>
<proteinExistence type="predicted"/>
<comment type="caution">
    <text evidence="4">The sequence shown here is derived from an EMBL/GenBank/DDBJ whole genome shotgun (WGS) entry which is preliminary data.</text>
</comment>
<keyword evidence="3" id="KW-0812">Transmembrane</keyword>
<evidence type="ECO:0000313" key="4">
    <source>
        <dbReference type="EMBL" id="PKF70872.1"/>
    </source>
</evidence>
<reference evidence="5" key="1">
    <citation type="submission" date="2017-12" db="EMBL/GenBank/DDBJ databases">
        <authorList>
            <person name="Yu X.-Y."/>
        </authorList>
    </citation>
    <scope>NUCLEOTIDE SEQUENCE [LARGE SCALE GENOMIC DNA]</scope>
    <source>
        <strain evidence="5">ZYSR67-Z</strain>
    </source>
</reference>
<dbReference type="RefSeq" id="WP_101193613.1">
    <property type="nucleotide sequence ID" value="NZ_PIYS01000018.1"/>
</dbReference>
<dbReference type="AlphaFoldDB" id="A0A2I0CP05"/>
<keyword evidence="3" id="KW-0472">Membrane</keyword>
<feature type="coiled-coil region" evidence="1">
    <location>
        <begin position="28"/>
        <end position="104"/>
    </location>
</feature>
<keyword evidence="3" id="KW-1133">Transmembrane helix</keyword>
<evidence type="ECO:0000313" key="5">
    <source>
        <dbReference type="Proteomes" id="UP000242861"/>
    </source>
</evidence>
<dbReference type="Proteomes" id="UP000242861">
    <property type="component" value="Unassembled WGS sequence"/>
</dbReference>
<dbReference type="NCBIfam" id="TIGR03495">
    <property type="entry name" value="phage_LysB"/>
    <property type="match status" value="1"/>
</dbReference>
<dbReference type="EMBL" id="PIYS01000018">
    <property type="protein sequence ID" value="PKF70872.1"/>
    <property type="molecule type" value="Genomic_DNA"/>
</dbReference>
<evidence type="ECO:0000256" key="3">
    <source>
        <dbReference type="SAM" id="Phobius"/>
    </source>
</evidence>
<keyword evidence="1" id="KW-0175">Coiled coil</keyword>
<dbReference type="InterPro" id="IPR020000">
    <property type="entry name" value="Phage_P2_LysB"/>
</dbReference>
<evidence type="ECO:0000256" key="1">
    <source>
        <dbReference type="SAM" id="Coils"/>
    </source>
</evidence>
<accession>A0A2I0CP05</accession>
<feature type="region of interest" description="Disordered" evidence="2">
    <location>
        <begin position="127"/>
        <end position="147"/>
    </location>
</feature>
<name>A0A2I0CP05_9PSED</name>
<evidence type="ECO:0000256" key="2">
    <source>
        <dbReference type="SAM" id="MobiDB-lite"/>
    </source>
</evidence>
<sequence>MTTLRQALYGLALLGALGLLLWGQYQRIQAEQARADLAAEKVQQLEQRNARQAATITRLDGALQAERTAQASLRTTQDLLRQNLAASLNQIQELERENADLRQWSAQPLPAAARRLRERPAITGAAGYRDWLPGRGAVPPAAGKPRQ</sequence>